<feature type="transmembrane region" description="Helical" evidence="12">
    <location>
        <begin position="117"/>
        <end position="138"/>
    </location>
</feature>
<feature type="domain" description="ABC transmembrane type-1" evidence="14">
    <location>
        <begin position="41"/>
        <end position="364"/>
    </location>
</feature>
<dbReference type="InterPro" id="IPR011527">
    <property type="entry name" value="ABC1_TM_dom"/>
</dbReference>
<dbReference type="SMART" id="SM00382">
    <property type="entry name" value="AAA"/>
    <property type="match status" value="1"/>
</dbReference>
<keyword evidence="2" id="KW-0813">Transport</keyword>
<sequence length="635" mass="68739">MTSTSAPVQGQLENSREKPQSFTGSAIRLAQRLTPHAGLIAAVLAAAIAGIALAVVGPRVLGHATDLLFNGVIGKQLPPGLTKEQAIAALRARGDNGFADLVSGMNVVPGQGIDFGAVARTLMVASGIYLASSLLLWAKGRLLNVIVQRTILVLRADVEDKLYRLRLSYFDGHQRGELLSRVTNDIDNIETSLWMTISPLLTAVLTVVAVLSMMLSISLLLTVITVLTVPLSIWVTRVIAPRARRLFVEQWAVIGRLNAHVEETYSGLPLVKTFGQRARAQERFRDLNAGVYRASFGAEFLSGLISPAAEFIANLNYVAVAVLGGMQVASGHITLGSVQAFIQYVRQFNQPVIQIASMYYVAQSGVASAERVFELLDAPEQEPDPAATLPAAVEPGSSGRVEFQQVNFSYRPGIPVIKDVSLVAEPGTTVAIVGRNGSGKTTLMNLLMRFYEVDSGRILIDGVDIATVSRPSLRSRIGMVLQDTWLFEGTIADNIGYGRPHASRDEITAAAKAACVDRFVETLPDGYDTRISDEGGDVSVGEKQLITIARAFLARPQLLIFDEATSSVDTHTEVLIRRAMRELRRGRTNFIIAHRLSTVRAADMILVMQGGKIIERGTHAELLARRGAYYAMTRA</sequence>
<feature type="transmembrane region" description="Helical" evidence="12">
    <location>
        <begin position="191"/>
        <end position="211"/>
    </location>
</feature>
<feature type="transmembrane region" description="Helical" evidence="12">
    <location>
        <begin position="217"/>
        <end position="236"/>
    </location>
</feature>
<evidence type="ECO:0000313" key="16">
    <source>
        <dbReference type="Proteomes" id="UP000189229"/>
    </source>
</evidence>
<feature type="compositionally biased region" description="Polar residues" evidence="11">
    <location>
        <begin position="1"/>
        <end position="13"/>
    </location>
</feature>
<evidence type="ECO:0000256" key="9">
    <source>
        <dbReference type="ARBA" id="ARBA00061644"/>
    </source>
</evidence>
<dbReference type="GeneID" id="29698447"/>
<reference evidence="15 16" key="1">
    <citation type="submission" date="2017-02" db="EMBL/GenBank/DDBJ databases">
        <title>Complete genome sequences of Mycobacterium kansasii strains isolated from rhesus macaques.</title>
        <authorList>
            <person name="Panda A."/>
            <person name="Nagaraj S."/>
            <person name="Zhao X."/>
            <person name="Tettelin H."/>
            <person name="Detolla L.J."/>
        </authorList>
    </citation>
    <scope>NUCLEOTIDE SEQUENCE [LARGE SCALE GENOMIC DNA]</scope>
    <source>
        <strain evidence="15 16">11-3813</strain>
    </source>
</reference>
<dbReference type="RefSeq" id="WP_023372294.1">
    <property type="nucleotide sequence ID" value="NZ_BLYZ01000001.1"/>
</dbReference>
<evidence type="ECO:0000259" key="14">
    <source>
        <dbReference type="PROSITE" id="PS50929"/>
    </source>
</evidence>
<evidence type="ECO:0000256" key="12">
    <source>
        <dbReference type="SAM" id="Phobius"/>
    </source>
</evidence>
<dbReference type="GO" id="GO:0005886">
    <property type="term" value="C:plasma membrane"/>
    <property type="evidence" value="ECO:0007669"/>
    <property type="project" value="UniProtKB-SubCell"/>
</dbReference>
<evidence type="ECO:0000256" key="10">
    <source>
        <dbReference type="ARBA" id="ARBA00071747"/>
    </source>
</evidence>
<dbReference type="SUPFAM" id="SSF90123">
    <property type="entry name" value="ABC transporter transmembrane region"/>
    <property type="match status" value="1"/>
</dbReference>
<dbReference type="GO" id="GO:0005524">
    <property type="term" value="F:ATP binding"/>
    <property type="evidence" value="ECO:0007669"/>
    <property type="project" value="UniProtKB-KW"/>
</dbReference>
<keyword evidence="7 12" id="KW-0472">Membrane</keyword>
<dbReference type="PROSITE" id="PS50893">
    <property type="entry name" value="ABC_TRANSPORTER_2"/>
    <property type="match status" value="1"/>
</dbReference>
<accession>A0A1V3XRE7</accession>
<dbReference type="InterPro" id="IPR003439">
    <property type="entry name" value="ABC_transporter-like_ATP-bd"/>
</dbReference>
<evidence type="ECO:0000256" key="3">
    <source>
        <dbReference type="ARBA" id="ARBA00022692"/>
    </source>
</evidence>
<evidence type="ECO:0000259" key="13">
    <source>
        <dbReference type="PROSITE" id="PS50893"/>
    </source>
</evidence>
<keyword evidence="5" id="KW-0067">ATP-binding</keyword>
<dbReference type="InterPro" id="IPR003593">
    <property type="entry name" value="AAA+_ATPase"/>
</dbReference>
<dbReference type="CDD" id="cd03254">
    <property type="entry name" value="ABCC_Glucan_exporter_like"/>
    <property type="match status" value="1"/>
</dbReference>
<evidence type="ECO:0000256" key="5">
    <source>
        <dbReference type="ARBA" id="ARBA00022840"/>
    </source>
</evidence>
<dbReference type="EMBL" id="MVBM01000001">
    <property type="protein sequence ID" value="OOK81702.1"/>
    <property type="molecule type" value="Genomic_DNA"/>
</dbReference>
<dbReference type="Gene3D" id="3.40.50.300">
    <property type="entry name" value="P-loop containing nucleotide triphosphate hydrolases"/>
    <property type="match status" value="1"/>
</dbReference>
<dbReference type="AlphaFoldDB" id="A0A1V3XRE7"/>
<dbReference type="InterPro" id="IPR017871">
    <property type="entry name" value="ABC_transporter-like_CS"/>
</dbReference>
<keyword evidence="3 12" id="KW-0812">Transmembrane</keyword>
<dbReference type="PROSITE" id="PS50929">
    <property type="entry name" value="ABC_TM1F"/>
    <property type="match status" value="1"/>
</dbReference>
<organism evidence="15 16">
    <name type="scientific">Mycobacterium kansasii</name>
    <dbReference type="NCBI Taxonomy" id="1768"/>
    <lineage>
        <taxon>Bacteria</taxon>
        <taxon>Bacillati</taxon>
        <taxon>Actinomycetota</taxon>
        <taxon>Actinomycetes</taxon>
        <taxon>Mycobacteriales</taxon>
        <taxon>Mycobacteriaceae</taxon>
        <taxon>Mycobacterium</taxon>
    </lineage>
</organism>
<comment type="function">
    <text evidence="8">ABC transporter involved in fatty acid import. Transmembrane domains (TMD) form a pore in the membrane and the ATP-binding domain (NBD) is responsible for energy generation.</text>
</comment>
<dbReference type="SUPFAM" id="SSF52540">
    <property type="entry name" value="P-loop containing nucleoside triphosphate hydrolases"/>
    <property type="match status" value="1"/>
</dbReference>
<feature type="transmembrane region" description="Helical" evidence="12">
    <location>
        <begin position="37"/>
        <end position="57"/>
    </location>
</feature>
<evidence type="ECO:0000256" key="4">
    <source>
        <dbReference type="ARBA" id="ARBA00022741"/>
    </source>
</evidence>
<protein>
    <recommendedName>
        <fullName evidence="10">Fatty acid ABC transporter ATP-binding/permease protein</fullName>
    </recommendedName>
</protein>
<evidence type="ECO:0000256" key="8">
    <source>
        <dbReference type="ARBA" id="ARBA00055053"/>
    </source>
</evidence>
<evidence type="ECO:0000256" key="7">
    <source>
        <dbReference type="ARBA" id="ARBA00023136"/>
    </source>
</evidence>
<evidence type="ECO:0000256" key="1">
    <source>
        <dbReference type="ARBA" id="ARBA00004429"/>
    </source>
</evidence>
<keyword evidence="4" id="KW-0547">Nucleotide-binding</keyword>
<dbReference type="FunFam" id="3.40.50.300:FF:000287">
    <property type="entry name" value="Multidrug ABC transporter ATP-binding protein"/>
    <property type="match status" value="1"/>
</dbReference>
<evidence type="ECO:0000256" key="2">
    <source>
        <dbReference type="ARBA" id="ARBA00022448"/>
    </source>
</evidence>
<evidence type="ECO:0000256" key="11">
    <source>
        <dbReference type="SAM" id="MobiDB-lite"/>
    </source>
</evidence>
<dbReference type="PANTHER" id="PTHR43394">
    <property type="entry name" value="ATP-DEPENDENT PERMEASE MDL1, MITOCHONDRIAL"/>
    <property type="match status" value="1"/>
</dbReference>
<dbReference type="Pfam" id="PF00005">
    <property type="entry name" value="ABC_tran"/>
    <property type="match status" value="1"/>
</dbReference>
<dbReference type="InterPro" id="IPR039421">
    <property type="entry name" value="Type_1_exporter"/>
</dbReference>
<gene>
    <name evidence="15" type="ORF">BZL30_0621</name>
</gene>
<dbReference type="GO" id="GO:0015421">
    <property type="term" value="F:ABC-type oligopeptide transporter activity"/>
    <property type="evidence" value="ECO:0007669"/>
    <property type="project" value="TreeGrafter"/>
</dbReference>
<proteinExistence type="inferred from homology"/>
<dbReference type="InterPro" id="IPR036640">
    <property type="entry name" value="ABC1_TM_sf"/>
</dbReference>
<dbReference type="PROSITE" id="PS00211">
    <property type="entry name" value="ABC_TRANSPORTER_1"/>
    <property type="match status" value="1"/>
</dbReference>
<dbReference type="GO" id="GO:0016887">
    <property type="term" value="F:ATP hydrolysis activity"/>
    <property type="evidence" value="ECO:0007669"/>
    <property type="project" value="InterPro"/>
</dbReference>
<dbReference type="InterPro" id="IPR027417">
    <property type="entry name" value="P-loop_NTPase"/>
</dbReference>
<name>A0A1V3XRE7_MYCKA</name>
<comment type="similarity">
    <text evidence="9">Belongs to the ABC transporter superfamily. Lipid exporter (TC 3.A.1.106) family.</text>
</comment>
<comment type="caution">
    <text evidence="15">The sequence shown here is derived from an EMBL/GenBank/DDBJ whole genome shotgun (WGS) entry which is preliminary data.</text>
</comment>
<dbReference type="Pfam" id="PF00664">
    <property type="entry name" value="ABC_membrane"/>
    <property type="match status" value="1"/>
</dbReference>
<comment type="subcellular location">
    <subcellularLocation>
        <location evidence="1">Cell inner membrane</location>
        <topology evidence="1">Multi-pass membrane protein</topology>
    </subcellularLocation>
</comment>
<dbReference type="PANTHER" id="PTHR43394:SF1">
    <property type="entry name" value="ATP-BINDING CASSETTE SUB-FAMILY B MEMBER 10, MITOCHONDRIAL"/>
    <property type="match status" value="1"/>
</dbReference>
<evidence type="ECO:0000256" key="6">
    <source>
        <dbReference type="ARBA" id="ARBA00022989"/>
    </source>
</evidence>
<dbReference type="Gene3D" id="1.20.1560.10">
    <property type="entry name" value="ABC transporter type 1, transmembrane domain"/>
    <property type="match status" value="1"/>
</dbReference>
<feature type="domain" description="ABC transporter" evidence="13">
    <location>
        <begin position="401"/>
        <end position="635"/>
    </location>
</feature>
<feature type="region of interest" description="Disordered" evidence="11">
    <location>
        <begin position="1"/>
        <end position="20"/>
    </location>
</feature>
<dbReference type="CDD" id="cd18547">
    <property type="entry name" value="ABC_6TM_Tm288_like"/>
    <property type="match status" value="1"/>
</dbReference>
<keyword evidence="6 12" id="KW-1133">Transmembrane helix</keyword>
<dbReference type="Proteomes" id="UP000189229">
    <property type="component" value="Unassembled WGS sequence"/>
</dbReference>
<evidence type="ECO:0000313" key="15">
    <source>
        <dbReference type="EMBL" id="OOK81702.1"/>
    </source>
</evidence>